<keyword evidence="2" id="KW-0238">DNA-binding</keyword>
<evidence type="ECO:0000256" key="2">
    <source>
        <dbReference type="ARBA" id="ARBA00023125"/>
    </source>
</evidence>
<dbReference type="Pfam" id="PF12833">
    <property type="entry name" value="HTH_18"/>
    <property type="match status" value="1"/>
</dbReference>
<name>A0ABT7L331_9BACI</name>
<dbReference type="EMBL" id="JASTZU010000025">
    <property type="protein sequence ID" value="MDL4840257.1"/>
    <property type="molecule type" value="Genomic_DNA"/>
</dbReference>
<dbReference type="Pfam" id="PF02311">
    <property type="entry name" value="AraC_binding"/>
    <property type="match status" value="1"/>
</dbReference>
<dbReference type="InterPro" id="IPR009057">
    <property type="entry name" value="Homeodomain-like_sf"/>
</dbReference>
<dbReference type="InterPro" id="IPR018060">
    <property type="entry name" value="HTH_AraC"/>
</dbReference>
<feature type="domain" description="HTH araC/xylS-type" evidence="4">
    <location>
        <begin position="169"/>
        <end position="267"/>
    </location>
</feature>
<dbReference type="PANTHER" id="PTHR43280:SF2">
    <property type="entry name" value="HTH-TYPE TRANSCRIPTIONAL REGULATOR EXSA"/>
    <property type="match status" value="1"/>
</dbReference>
<accession>A0ABT7L331</accession>
<dbReference type="SUPFAM" id="SSF46689">
    <property type="entry name" value="Homeodomain-like"/>
    <property type="match status" value="2"/>
</dbReference>
<evidence type="ECO:0000313" key="5">
    <source>
        <dbReference type="EMBL" id="MDL4840257.1"/>
    </source>
</evidence>
<protein>
    <submittedName>
        <fullName evidence="5">AraC family transcriptional regulator</fullName>
    </submittedName>
</protein>
<dbReference type="RefSeq" id="WP_285931277.1">
    <property type="nucleotide sequence ID" value="NZ_JASTZU010000025.1"/>
</dbReference>
<sequence length="272" mass="31433">MSSRELELSQAGIRLYESNHVEGDSVHEHHHHIYQLLYALDGEGKVVLDGTHFDFQQDNVAVIVPFSEHSIISDNKLTVLVLAFDKSCLEQSIQEDLLFTFFDDTKLIKLNPFDGSTIRQLLRKMLYEQSHGDSINFVAMKIFLSELLLKLARSQKQPEVFDANVLRAERLRNYIDTHYFENINADDLSEKLAVSTRHINTIFKERYHVTPIQYLTEVRIGLAKNMLIDSDNDIASICFEVGFESLSTFYRAFKNSTDISPNKYRTAYKKTK</sequence>
<dbReference type="PROSITE" id="PS00041">
    <property type="entry name" value="HTH_ARAC_FAMILY_1"/>
    <property type="match status" value="1"/>
</dbReference>
<evidence type="ECO:0000256" key="3">
    <source>
        <dbReference type="ARBA" id="ARBA00023163"/>
    </source>
</evidence>
<organism evidence="5 6">
    <name type="scientific">Aquibacillus rhizosphaerae</name>
    <dbReference type="NCBI Taxonomy" id="3051431"/>
    <lineage>
        <taxon>Bacteria</taxon>
        <taxon>Bacillati</taxon>
        <taxon>Bacillota</taxon>
        <taxon>Bacilli</taxon>
        <taxon>Bacillales</taxon>
        <taxon>Bacillaceae</taxon>
        <taxon>Aquibacillus</taxon>
    </lineage>
</organism>
<dbReference type="PROSITE" id="PS01124">
    <property type="entry name" value="HTH_ARAC_FAMILY_2"/>
    <property type="match status" value="1"/>
</dbReference>
<dbReference type="InterPro" id="IPR003313">
    <property type="entry name" value="AraC-bd"/>
</dbReference>
<dbReference type="InterPro" id="IPR018062">
    <property type="entry name" value="HTH_AraC-typ_CS"/>
</dbReference>
<evidence type="ECO:0000259" key="4">
    <source>
        <dbReference type="PROSITE" id="PS01124"/>
    </source>
</evidence>
<dbReference type="Gene3D" id="2.60.120.10">
    <property type="entry name" value="Jelly Rolls"/>
    <property type="match status" value="1"/>
</dbReference>
<dbReference type="SMART" id="SM00342">
    <property type="entry name" value="HTH_ARAC"/>
    <property type="match status" value="1"/>
</dbReference>
<proteinExistence type="predicted"/>
<evidence type="ECO:0000313" key="6">
    <source>
        <dbReference type="Proteomes" id="UP001235343"/>
    </source>
</evidence>
<gene>
    <name evidence="5" type="ORF">QQS35_07275</name>
</gene>
<keyword evidence="1" id="KW-0805">Transcription regulation</keyword>
<dbReference type="InterPro" id="IPR014710">
    <property type="entry name" value="RmlC-like_jellyroll"/>
</dbReference>
<comment type="caution">
    <text evidence="5">The sequence shown here is derived from an EMBL/GenBank/DDBJ whole genome shotgun (WGS) entry which is preliminary data.</text>
</comment>
<evidence type="ECO:0000256" key="1">
    <source>
        <dbReference type="ARBA" id="ARBA00023015"/>
    </source>
</evidence>
<keyword evidence="6" id="KW-1185">Reference proteome</keyword>
<dbReference type="PANTHER" id="PTHR43280">
    <property type="entry name" value="ARAC-FAMILY TRANSCRIPTIONAL REGULATOR"/>
    <property type="match status" value="1"/>
</dbReference>
<dbReference type="InterPro" id="IPR037923">
    <property type="entry name" value="HTH-like"/>
</dbReference>
<dbReference type="Gene3D" id="1.10.10.60">
    <property type="entry name" value="Homeodomain-like"/>
    <property type="match status" value="2"/>
</dbReference>
<dbReference type="SUPFAM" id="SSF51215">
    <property type="entry name" value="Regulatory protein AraC"/>
    <property type="match status" value="1"/>
</dbReference>
<reference evidence="5 6" key="1">
    <citation type="submission" date="2023-06" db="EMBL/GenBank/DDBJ databases">
        <title>Aquibacillus rhizosphaerae LR5S19.</title>
        <authorList>
            <person name="Sun J.-Q."/>
        </authorList>
    </citation>
    <scope>NUCLEOTIDE SEQUENCE [LARGE SCALE GENOMIC DNA]</scope>
    <source>
        <strain evidence="5 6">LR5S19</strain>
    </source>
</reference>
<dbReference type="Proteomes" id="UP001235343">
    <property type="component" value="Unassembled WGS sequence"/>
</dbReference>
<keyword evidence="3" id="KW-0804">Transcription</keyword>